<feature type="compositionally biased region" description="Polar residues" evidence="1">
    <location>
        <begin position="932"/>
        <end position="947"/>
    </location>
</feature>
<dbReference type="EMBL" id="MJBS01000108">
    <property type="protein sequence ID" value="OHE94004.1"/>
    <property type="molecule type" value="Genomic_DNA"/>
</dbReference>
<proteinExistence type="predicted"/>
<keyword evidence="3" id="KW-1185">Reference proteome</keyword>
<dbReference type="AlphaFoldDB" id="A0A1G4AXY6"/>
<evidence type="ECO:0000256" key="1">
    <source>
        <dbReference type="SAM" id="MobiDB-lite"/>
    </source>
</evidence>
<evidence type="ECO:0000313" key="2">
    <source>
        <dbReference type="EMBL" id="OHE94004.1"/>
    </source>
</evidence>
<gene>
    <name evidence="2" type="ORF">CORC01_10696</name>
</gene>
<feature type="compositionally biased region" description="Polar residues" evidence="1">
    <location>
        <begin position="784"/>
        <end position="799"/>
    </location>
</feature>
<protein>
    <submittedName>
        <fullName evidence="2">Uncharacterized protein</fullName>
    </submittedName>
</protein>
<comment type="caution">
    <text evidence="2">The sequence shown here is derived from an EMBL/GenBank/DDBJ whole genome shotgun (WGS) entry which is preliminary data.</text>
</comment>
<feature type="compositionally biased region" description="Basic and acidic residues" evidence="1">
    <location>
        <begin position="115"/>
        <end position="124"/>
    </location>
</feature>
<feature type="region of interest" description="Disordered" evidence="1">
    <location>
        <begin position="250"/>
        <end position="293"/>
    </location>
</feature>
<dbReference type="GeneID" id="34563833"/>
<sequence>MATTPFDLPLPGSSFFDIYNDGAAQRNPIPLPGGACNYVDLSPGANGAKCGCRRFWSRFAAGRAYTDSPGTGNSVWCMCSHHACFHDDGRAVSETPAPAPVSALTPAPVAPVSRQENERPRISREPLSPVQLPDMSLRIPTGFSPTMDFMNLDTAMVISPSKPDESRTRHMDHISQRPNSTLQDTLSWGDLIQSQAGNGSTSLPPIPAQCLMQSQPSSTTSSSQARYLRPFSGKGLQTLSGVATSNVQSLRKDRLQDANTSAPRDQLTKDDDGTMIVHSEHGADTPRAQSPRTLSQRTLEKVDAVFAGPSRDTFRHLSDTVQGHEHRLERLENVSFSAAGHEECHEKHDATDLRVTDLEVRFEEVEKLINDNGSVIGRLTDRQTFDESTNSVVSVATSAATTRAGQSDEILSQIQMLQSQMLQLQSQLPTATRPWEIEVVFLPFPLRRVWQELQDFKSDGPSSLDEWTQMPNTMSSHTLRAQSPFCAEWADPGHDYGWLMAKACSVISIINSRLKSRGLVRTISVRGSDARSVQAAVHAAFGTALTELSGGTRSTSRRRSLDNKTSRFLGLQQPWVPLRKIHKDSRLRFLTPAEMVTPALWDVSFLNSIIMRSSEPRLFITQPEAYLQDLSAYESGWSWQRVREMSRLYPDSQANQEVPEADAKEDHWAWNDQLDETASVPSSLSIRQAGQRVSASPSLHFIAMQSSMRSSSPMVGRGQTPVKEGRITKPPYIRTASLPPSVPANMSPSQIKRRVSSFGQRPAAPVRPSLPNISTAYKRRRATRSPSRPLNTPRWTVSPSPMPGVIPSDERHPSTRGITPHYYATPYSNAPLGETRPRGTGVVVDGSPADDDENLDPDYGSTNPYDDDDDSDYSVEMVANVPPEREGDSSFSRQIHLPEDEPWPGIEDQEHMSDGENIDPLFSPTVDDDVQSEVSSQPSEYPSTQRGWQVPGADDGIGFRIHEDADRMLHGWN</sequence>
<dbReference type="OrthoDB" id="5427134at2759"/>
<feature type="compositionally biased region" description="Basic and acidic residues" evidence="1">
    <location>
        <begin position="266"/>
        <end position="284"/>
    </location>
</feature>
<reference evidence="2 3" key="1">
    <citation type="submission" date="2016-09" db="EMBL/GenBank/DDBJ databases">
        <authorList>
            <person name="Capua I."/>
            <person name="De Benedictis P."/>
            <person name="Joannis T."/>
            <person name="Lombin L.H."/>
            <person name="Cattoli G."/>
        </authorList>
    </citation>
    <scope>NUCLEOTIDE SEQUENCE [LARGE SCALE GENOMIC DNA]</scope>
    <source>
        <strain evidence="2 3">IMI 309357</strain>
    </source>
</reference>
<evidence type="ECO:0000313" key="3">
    <source>
        <dbReference type="Proteomes" id="UP000176998"/>
    </source>
</evidence>
<feature type="region of interest" description="Disordered" evidence="1">
    <location>
        <begin position="758"/>
        <end position="958"/>
    </location>
</feature>
<dbReference type="RefSeq" id="XP_022471168.1">
    <property type="nucleotide sequence ID" value="XM_022622323.1"/>
</dbReference>
<organism evidence="2 3">
    <name type="scientific">Colletotrichum orchidophilum</name>
    <dbReference type="NCBI Taxonomy" id="1209926"/>
    <lineage>
        <taxon>Eukaryota</taxon>
        <taxon>Fungi</taxon>
        <taxon>Dikarya</taxon>
        <taxon>Ascomycota</taxon>
        <taxon>Pezizomycotina</taxon>
        <taxon>Sordariomycetes</taxon>
        <taxon>Hypocreomycetidae</taxon>
        <taxon>Glomerellales</taxon>
        <taxon>Glomerellaceae</taxon>
        <taxon>Colletotrichum</taxon>
    </lineage>
</organism>
<accession>A0A1G4AXY6</accession>
<dbReference type="Proteomes" id="UP000176998">
    <property type="component" value="Unassembled WGS sequence"/>
</dbReference>
<dbReference type="STRING" id="1209926.A0A1G4AXY6"/>
<feature type="region of interest" description="Disordered" evidence="1">
    <location>
        <begin position="95"/>
        <end position="136"/>
    </location>
</feature>
<name>A0A1G4AXY6_9PEZI</name>